<accession>A0A2H0VG20</accession>
<name>A0A2H0VG20_9BACT</name>
<evidence type="ECO:0000313" key="2">
    <source>
        <dbReference type="Proteomes" id="UP000231466"/>
    </source>
</evidence>
<gene>
    <name evidence="1" type="ORF">COT89_01325</name>
</gene>
<reference evidence="2" key="1">
    <citation type="submission" date="2017-09" db="EMBL/GenBank/DDBJ databases">
        <title>Depth-based differentiation of microbial function through sediment-hosted aquifers and enrichment of novel symbionts in the deep terrestrial subsurface.</title>
        <authorList>
            <person name="Probst A.J."/>
            <person name="Ladd B."/>
            <person name="Jarett J.K."/>
            <person name="Geller-Mcgrath D.E."/>
            <person name="Sieber C.M.K."/>
            <person name="Emerson J.B."/>
            <person name="Anantharaman K."/>
            <person name="Thomas B.C."/>
            <person name="Malmstrom R."/>
            <person name="Stieglmeier M."/>
            <person name="Klingl A."/>
            <person name="Woyke T."/>
            <person name="Ryan C.M."/>
            <person name="Banfield J.F."/>
        </authorList>
    </citation>
    <scope>NUCLEOTIDE SEQUENCE [LARGE SCALE GENOMIC DNA]</scope>
</reference>
<sequence length="224" mass="25847">MQYEILRKEASRLRRQGKTYSEIQQMLKTQVPKSTLAYWCKNISLSPQQQERIAKLSSKNLLKARESAITSNKNKRKEYLNSLKNKNKPFTNFIKDEDTAKIALAMLYLGEGSKWSSYRGLSLGSADPDIVKIYLRLLNRCYNIDNTLLRARINYRVDQDLEELIAYWSKIINIPKKNFYKTKPDPRTKGKKTNKGGYKGVCVIIGGGTEIQLELDIIARMSLE</sequence>
<dbReference type="Proteomes" id="UP000231466">
    <property type="component" value="Unassembled WGS sequence"/>
</dbReference>
<comment type="caution">
    <text evidence="1">The sequence shown here is derived from an EMBL/GenBank/DDBJ whole genome shotgun (WGS) entry which is preliminary data.</text>
</comment>
<proteinExistence type="predicted"/>
<organism evidence="1 2">
    <name type="scientific">Candidatus Colwellbacteria bacterium CG10_big_fil_rev_8_21_14_0_10_42_22</name>
    <dbReference type="NCBI Taxonomy" id="1974540"/>
    <lineage>
        <taxon>Bacteria</taxon>
        <taxon>Candidatus Colwelliibacteriota</taxon>
    </lineage>
</organism>
<dbReference type="AlphaFoldDB" id="A0A2H0VG20"/>
<protein>
    <submittedName>
        <fullName evidence="1">Uncharacterized protein</fullName>
    </submittedName>
</protein>
<evidence type="ECO:0000313" key="1">
    <source>
        <dbReference type="EMBL" id="PIR98062.1"/>
    </source>
</evidence>
<dbReference type="EMBL" id="PFAH01000005">
    <property type="protein sequence ID" value="PIR98062.1"/>
    <property type="molecule type" value="Genomic_DNA"/>
</dbReference>